<dbReference type="GO" id="GO:0008652">
    <property type="term" value="P:amino acid biosynthetic process"/>
    <property type="evidence" value="ECO:0007669"/>
    <property type="project" value="UniProtKB-KW"/>
</dbReference>
<reference evidence="8" key="1">
    <citation type="submission" date="2021-10" db="EMBL/GenBank/DDBJ databases">
        <title>De novo Genome Assembly of Clathrus columnatus (Basidiomycota, Fungi) Using Illumina and Nanopore Sequence Data.</title>
        <authorList>
            <person name="Ogiso-Tanaka E."/>
            <person name="Itagaki H."/>
            <person name="Hosoya T."/>
            <person name="Hosaka K."/>
        </authorList>
    </citation>
    <scope>NUCLEOTIDE SEQUENCE</scope>
    <source>
        <strain evidence="8">MO-923</strain>
    </source>
</reference>
<evidence type="ECO:0000256" key="7">
    <source>
        <dbReference type="RuleBase" id="RU000605"/>
    </source>
</evidence>
<proteinExistence type="inferred from homology"/>
<dbReference type="PIRSF" id="PIRSF001456">
    <property type="entry name" value="Chorismate_synth"/>
    <property type="match status" value="1"/>
</dbReference>
<dbReference type="GO" id="GO:0004107">
    <property type="term" value="F:chorismate synthase activity"/>
    <property type="evidence" value="ECO:0007669"/>
    <property type="project" value="UniProtKB-EC"/>
</dbReference>
<comment type="cofactor">
    <cofactor evidence="7">
        <name>FMNH2</name>
        <dbReference type="ChEBI" id="CHEBI:57618"/>
    </cofactor>
    <text evidence="7">Reduced FMN (FMNH(2)).</text>
</comment>
<organism evidence="8 9">
    <name type="scientific">Clathrus columnatus</name>
    <dbReference type="NCBI Taxonomy" id="1419009"/>
    <lineage>
        <taxon>Eukaryota</taxon>
        <taxon>Fungi</taxon>
        <taxon>Dikarya</taxon>
        <taxon>Basidiomycota</taxon>
        <taxon>Agaricomycotina</taxon>
        <taxon>Agaricomycetes</taxon>
        <taxon>Phallomycetidae</taxon>
        <taxon>Phallales</taxon>
        <taxon>Clathraceae</taxon>
        <taxon>Clathrus</taxon>
    </lineage>
</organism>
<dbReference type="SUPFAM" id="SSF103263">
    <property type="entry name" value="Chorismate synthase, AroC"/>
    <property type="match status" value="1"/>
</dbReference>
<comment type="similarity">
    <text evidence="2 7">Belongs to the chorismate synthase family.</text>
</comment>
<dbReference type="HAMAP" id="MF_00300">
    <property type="entry name" value="Chorismate_synth"/>
    <property type="match status" value="1"/>
</dbReference>
<dbReference type="Gene3D" id="3.60.150.10">
    <property type="entry name" value="Chorismate synthase AroC"/>
    <property type="match status" value="1"/>
</dbReference>
<dbReference type="PROSITE" id="PS00788">
    <property type="entry name" value="CHORISMATE_SYNTHASE_2"/>
    <property type="match status" value="1"/>
</dbReference>
<dbReference type="PROSITE" id="PS00787">
    <property type="entry name" value="CHORISMATE_SYNTHASE_1"/>
    <property type="match status" value="1"/>
</dbReference>
<dbReference type="PANTHER" id="PTHR21085:SF0">
    <property type="entry name" value="CHORISMATE SYNTHASE"/>
    <property type="match status" value="1"/>
</dbReference>
<dbReference type="NCBIfam" id="NF003793">
    <property type="entry name" value="PRK05382.1"/>
    <property type="match status" value="1"/>
</dbReference>
<dbReference type="Pfam" id="PF01264">
    <property type="entry name" value="Chorismate_synt"/>
    <property type="match status" value="1"/>
</dbReference>
<sequence length="429" mass="46371">MSTFGTLFRVTTYGESHGASVGAIVDGVPPGLELSASDIQVQLSRRRPGQTNLTTPRDEKDLVHLQSGIEHGVTLGTPIALLVKNEDQRPKDYSETDLYPRPSHADYTYLAKYGVKASSGGGRSSARETIGRVAAGAIAEKYLKLCHGLEIVAFVSSVGKVRLPTTRSTISDEDNDEAEDALTPEFRQLLSTITREEVDKYQTRCPHAETSDRMTKRILRAKEAMDSIGGTVTCVIRNVPPGLGEPVFDKLEAKLAQAMLSIPATKAFEIGSGFRGTEVPGSRHNDAFISRPDGRLGTTTNWSGGIQGGISNGEDIYFRREYFTRSIIGQTDRFTHFRVGFKSPATISQSQSTAQYDGTAGQLAARGRHDPCVVPRAVPIVEAMASLVIMDALLIQNARKQASSLLPPITTLPPTMILPSGKVKSLDGK</sequence>
<dbReference type="EMBL" id="BPWL01000009">
    <property type="protein sequence ID" value="GJJ13869.1"/>
    <property type="molecule type" value="Genomic_DNA"/>
</dbReference>
<protein>
    <recommendedName>
        <fullName evidence="3 7">Chorismate synthase</fullName>
        <ecNumber evidence="3 7">4.2.3.5</ecNumber>
    </recommendedName>
</protein>
<keyword evidence="9" id="KW-1185">Reference proteome</keyword>
<keyword evidence="5 7" id="KW-0057">Aromatic amino acid biosynthesis</keyword>
<dbReference type="PANTHER" id="PTHR21085">
    <property type="entry name" value="CHORISMATE SYNTHASE"/>
    <property type="match status" value="1"/>
</dbReference>
<name>A0AAV5AMC0_9AGAM</name>
<dbReference type="InterPro" id="IPR020541">
    <property type="entry name" value="Chorismate_synthase_CS"/>
</dbReference>
<keyword evidence="4 7" id="KW-0028">Amino-acid biosynthesis</keyword>
<evidence type="ECO:0000256" key="4">
    <source>
        <dbReference type="ARBA" id="ARBA00022605"/>
    </source>
</evidence>
<evidence type="ECO:0000256" key="6">
    <source>
        <dbReference type="ARBA" id="ARBA00023239"/>
    </source>
</evidence>
<evidence type="ECO:0000313" key="8">
    <source>
        <dbReference type="EMBL" id="GJJ13869.1"/>
    </source>
</evidence>
<dbReference type="Proteomes" id="UP001050691">
    <property type="component" value="Unassembled WGS sequence"/>
</dbReference>
<comment type="caution">
    <text evidence="8">The sequence shown here is derived from an EMBL/GenBank/DDBJ whole genome shotgun (WGS) entry which is preliminary data.</text>
</comment>
<comment type="catalytic activity">
    <reaction evidence="7">
        <text>5-O-(1-carboxyvinyl)-3-phosphoshikimate = chorismate + phosphate</text>
        <dbReference type="Rhea" id="RHEA:21020"/>
        <dbReference type="ChEBI" id="CHEBI:29748"/>
        <dbReference type="ChEBI" id="CHEBI:43474"/>
        <dbReference type="ChEBI" id="CHEBI:57701"/>
        <dbReference type="EC" id="4.2.3.5"/>
    </reaction>
</comment>
<dbReference type="GO" id="GO:0009073">
    <property type="term" value="P:aromatic amino acid family biosynthetic process"/>
    <property type="evidence" value="ECO:0007669"/>
    <property type="project" value="UniProtKB-KW"/>
</dbReference>
<dbReference type="EC" id="4.2.3.5" evidence="3 7"/>
<dbReference type="GO" id="GO:0009423">
    <property type="term" value="P:chorismate biosynthetic process"/>
    <property type="evidence" value="ECO:0007669"/>
    <property type="project" value="TreeGrafter"/>
</dbReference>
<dbReference type="InterPro" id="IPR035904">
    <property type="entry name" value="Chorismate_synth_AroC_sf"/>
</dbReference>
<keyword evidence="6 7" id="KW-0456">Lyase</keyword>
<dbReference type="AlphaFoldDB" id="A0AAV5AMC0"/>
<evidence type="ECO:0000256" key="1">
    <source>
        <dbReference type="ARBA" id="ARBA00005044"/>
    </source>
</evidence>
<dbReference type="GO" id="GO:0010181">
    <property type="term" value="F:FMN binding"/>
    <property type="evidence" value="ECO:0007669"/>
    <property type="project" value="TreeGrafter"/>
</dbReference>
<evidence type="ECO:0000256" key="5">
    <source>
        <dbReference type="ARBA" id="ARBA00023141"/>
    </source>
</evidence>
<dbReference type="NCBIfam" id="TIGR00033">
    <property type="entry name" value="aroC"/>
    <property type="match status" value="1"/>
</dbReference>
<comment type="pathway">
    <text evidence="1 7">Metabolic intermediate biosynthesis; chorismate biosynthesis; chorismate from D-erythrose 4-phosphate and phosphoenolpyruvate: step 7/7.</text>
</comment>
<gene>
    <name evidence="8" type="ORF">Clacol_008126</name>
</gene>
<dbReference type="CDD" id="cd07304">
    <property type="entry name" value="Chorismate_synthase"/>
    <property type="match status" value="1"/>
</dbReference>
<dbReference type="PROSITE" id="PS00789">
    <property type="entry name" value="CHORISMATE_SYNTHASE_3"/>
    <property type="match status" value="1"/>
</dbReference>
<evidence type="ECO:0000313" key="9">
    <source>
        <dbReference type="Proteomes" id="UP001050691"/>
    </source>
</evidence>
<dbReference type="GO" id="GO:0005829">
    <property type="term" value="C:cytosol"/>
    <property type="evidence" value="ECO:0007669"/>
    <property type="project" value="TreeGrafter"/>
</dbReference>
<accession>A0AAV5AMC0</accession>
<dbReference type="InterPro" id="IPR000453">
    <property type="entry name" value="Chorismate_synth"/>
</dbReference>
<evidence type="ECO:0000256" key="3">
    <source>
        <dbReference type="ARBA" id="ARBA00013036"/>
    </source>
</evidence>
<evidence type="ECO:0000256" key="2">
    <source>
        <dbReference type="ARBA" id="ARBA00008014"/>
    </source>
</evidence>